<accession>A0A6M0RJX7</accession>
<evidence type="ECO:0000313" key="2">
    <source>
        <dbReference type="Proteomes" id="UP000481033"/>
    </source>
</evidence>
<keyword evidence="2" id="KW-1185">Reference proteome</keyword>
<dbReference type="EMBL" id="QXHD01000004">
    <property type="protein sequence ID" value="NEZ56469.1"/>
    <property type="molecule type" value="Genomic_DNA"/>
</dbReference>
<gene>
    <name evidence="1" type="ORF">DXZ20_12445</name>
</gene>
<sequence>MITALSTNQQAAVGFAVDPGSYVYEITPTPHGVNVQAALNVPPGPYGKDEITFYDGIDRNYIEGSRQIVREVTTNKGTVFVLGPYIPFL</sequence>
<protein>
    <submittedName>
        <fullName evidence="1">Uncharacterized protein</fullName>
    </submittedName>
</protein>
<dbReference type="Gene3D" id="3.90.210.10">
    <property type="entry name" value="Heat-Labile Enterotoxin, subunit A"/>
    <property type="match status" value="1"/>
</dbReference>
<evidence type="ECO:0000313" key="1">
    <source>
        <dbReference type="EMBL" id="NEZ56469.1"/>
    </source>
</evidence>
<organism evidence="1 2">
    <name type="scientific">Adonisia turfae CCMR0081</name>
    <dbReference type="NCBI Taxonomy" id="2292702"/>
    <lineage>
        <taxon>Bacteria</taxon>
        <taxon>Bacillati</taxon>
        <taxon>Cyanobacteriota</taxon>
        <taxon>Adonisia</taxon>
        <taxon>Adonisia turfae</taxon>
    </lineage>
</organism>
<dbReference type="RefSeq" id="WP_163698484.1">
    <property type="nucleotide sequence ID" value="NZ_QXHD01000004.1"/>
</dbReference>
<dbReference type="Proteomes" id="UP000481033">
    <property type="component" value="Unassembled WGS sequence"/>
</dbReference>
<reference evidence="1 2" key="1">
    <citation type="journal article" date="2020" name="Microb. Ecol.">
        <title>Ecogenomics of the Marine Benthic Filamentous Cyanobacterium Adonisia.</title>
        <authorList>
            <person name="Walter J.M."/>
            <person name="Coutinho F.H."/>
            <person name="Leomil L."/>
            <person name="Hargreaves P.I."/>
            <person name="Campeao M.E."/>
            <person name="Vieira V.V."/>
            <person name="Silva B.S."/>
            <person name="Fistarol G.O."/>
            <person name="Salomon P.S."/>
            <person name="Sawabe T."/>
            <person name="Mino S."/>
            <person name="Hosokawa M."/>
            <person name="Miyashita H."/>
            <person name="Maruyama F."/>
            <person name="van Verk M.C."/>
            <person name="Dutilh B.E."/>
            <person name="Thompson C.C."/>
            <person name="Thompson F.L."/>
        </authorList>
    </citation>
    <scope>NUCLEOTIDE SEQUENCE [LARGE SCALE GENOMIC DNA]</scope>
    <source>
        <strain evidence="1 2">CCMR0081</strain>
    </source>
</reference>
<comment type="caution">
    <text evidence="1">The sequence shown here is derived from an EMBL/GenBank/DDBJ whole genome shotgun (WGS) entry which is preliminary data.</text>
</comment>
<dbReference type="SUPFAM" id="SSF56399">
    <property type="entry name" value="ADP-ribosylation"/>
    <property type="match status" value="1"/>
</dbReference>
<proteinExistence type="predicted"/>
<dbReference type="AlphaFoldDB" id="A0A6M0RJX7"/>
<name>A0A6M0RJX7_9CYAN</name>